<reference evidence="2" key="1">
    <citation type="submission" date="2022-01" db="EMBL/GenBank/DDBJ databases">
        <title>Genome Sequence Resource for Two Populations of Ditylenchus destructor, the Migratory Endoparasitic Phytonematode.</title>
        <authorList>
            <person name="Zhang H."/>
            <person name="Lin R."/>
            <person name="Xie B."/>
        </authorList>
    </citation>
    <scope>NUCLEOTIDE SEQUENCE</scope>
    <source>
        <strain evidence="2">BazhouSP</strain>
    </source>
</reference>
<keyword evidence="1" id="KW-0732">Signal</keyword>
<accession>A0AAD4R3H4</accession>
<protein>
    <submittedName>
        <fullName evidence="2">Uncharacterized protein</fullName>
    </submittedName>
</protein>
<feature type="chain" id="PRO_5042201596" evidence="1">
    <location>
        <begin position="25"/>
        <end position="113"/>
    </location>
</feature>
<name>A0AAD4R3H4_9BILA</name>
<gene>
    <name evidence="2" type="ORF">DdX_12511</name>
</gene>
<dbReference type="AlphaFoldDB" id="A0AAD4R3H4"/>
<comment type="caution">
    <text evidence="2">The sequence shown here is derived from an EMBL/GenBank/DDBJ whole genome shotgun (WGS) entry which is preliminary data.</text>
</comment>
<evidence type="ECO:0000313" key="3">
    <source>
        <dbReference type="Proteomes" id="UP001201812"/>
    </source>
</evidence>
<proteinExistence type="predicted"/>
<dbReference type="Proteomes" id="UP001201812">
    <property type="component" value="Unassembled WGS sequence"/>
</dbReference>
<keyword evidence="3" id="KW-1185">Reference proteome</keyword>
<organism evidence="2 3">
    <name type="scientific">Ditylenchus destructor</name>
    <dbReference type="NCBI Taxonomy" id="166010"/>
    <lineage>
        <taxon>Eukaryota</taxon>
        <taxon>Metazoa</taxon>
        <taxon>Ecdysozoa</taxon>
        <taxon>Nematoda</taxon>
        <taxon>Chromadorea</taxon>
        <taxon>Rhabditida</taxon>
        <taxon>Tylenchina</taxon>
        <taxon>Tylenchomorpha</taxon>
        <taxon>Sphaerularioidea</taxon>
        <taxon>Anguinidae</taxon>
        <taxon>Anguininae</taxon>
        <taxon>Ditylenchus</taxon>
    </lineage>
</organism>
<evidence type="ECO:0000313" key="2">
    <source>
        <dbReference type="EMBL" id="KAI1707414.1"/>
    </source>
</evidence>
<feature type="signal peptide" evidence="1">
    <location>
        <begin position="1"/>
        <end position="24"/>
    </location>
</feature>
<dbReference type="EMBL" id="JAKKPZ010000041">
    <property type="protein sequence ID" value="KAI1707414.1"/>
    <property type="molecule type" value="Genomic_DNA"/>
</dbReference>
<evidence type="ECO:0000256" key="1">
    <source>
        <dbReference type="SAM" id="SignalP"/>
    </source>
</evidence>
<sequence>MATRVLRIAILSCVVLLLLEAARAEISGLSKDAPTAVDEAPHQRRPFTAVHRAKRYGYGCGYCGGGYYGGGYPGFYGGYPGFGYGGFPGYGGYGPFGVGLLGVAGGLLFGGYG</sequence>